<accession>A0ABT2U9W6</accession>
<evidence type="ECO:0000313" key="2">
    <source>
        <dbReference type="Proteomes" id="UP001652445"/>
    </source>
</evidence>
<protein>
    <submittedName>
        <fullName evidence="1">Uncharacterized protein</fullName>
    </submittedName>
</protein>
<keyword evidence="2" id="KW-1185">Reference proteome</keyword>
<comment type="caution">
    <text evidence="1">The sequence shown here is derived from an EMBL/GenBank/DDBJ whole genome shotgun (WGS) entry which is preliminary data.</text>
</comment>
<dbReference type="Proteomes" id="UP001652445">
    <property type="component" value="Unassembled WGS sequence"/>
</dbReference>
<reference evidence="1 2" key="1">
    <citation type="submission" date="2022-09" db="EMBL/GenBank/DDBJ databases">
        <authorList>
            <person name="Han X.L."/>
            <person name="Wang Q."/>
            <person name="Lu T."/>
        </authorList>
    </citation>
    <scope>NUCLEOTIDE SEQUENCE [LARGE SCALE GENOMIC DNA]</scope>
    <source>
        <strain evidence="1 2">WQ 127069</strain>
    </source>
</reference>
<organism evidence="1 2">
    <name type="scientific">Paenibacillus baimaensis</name>
    <dbReference type="NCBI Taxonomy" id="2982185"/>
    <lineage>
        <taxon>Bacteria</taxon>
        <taxon>Bacillati</taxon>
        <taxon>Bacillota</taxon>
        <taxon>Bacilli</taxon>
        <taxon>Bacillales</taxon>
        <taxon>Paenibacillaceae</taxon>
        <taxon>Paenibacillus</taxon>
    </lineage>
</organism>
<sequence length="124" mass="14571">MSRSVEFTKDMLILHLTGLTSVGALRRRVEIPYTEIIQASVSDFKLSMFQFRVGTSIADVREGRFLIDGHWCFISYENHNDVVVLELRDHEFKQVVFQIENPVETERLIAEHRLEYIKNRGMQQ</sequence>
<proteinExistence type="predicted"/>
<dbReference type="EMBL" id="JAOQIO010000007">
    <property type="protein sequence ID" value="MCU6791428.1"/>
    <property type="molecule type" value="Genomic_DNA"/>
</dbReference>
<gene>
    <name evidence="1" type="ORF">OB236_04710</name>
</gene>
<name>A0ABT2U9W6_9BACL</name>
<dbReference type="RefSeq" id="WP_076231817.1">
    <property type="nucleotide sequence ID" value="NZ_JAOQIO010000007.1"/>
</dbReference>
<evidence type="ECO:0000313" key="1">
    <source>
        <dbReference type="EMBL" id="MCU6791428.1"/>
    </source>
</evidence>